<feature type="region of interest" description="Disordered" evidence="5">
    <location>
        <begin position="215"/>
        <end position="257"/>
    </location>
</feature>
<dbReference type="GO" id="GO:0009403">
    <property type="term" value="P:toxin biosynthetic process"/>
    <property type="evidence" value="ECO:0007669"/>
    <property type="project" value="InterPro"/>
</dbReference>
<sequence>MVEGAVQSVWSSLSNIVTGGIGMGGGLLDVILLGVIGFGAIRGYMRGGVAQIGSLLGYAAGIWMGSRHASAGAAVIENYVRVPSGLEMAVGFLVVFAVVQLGVRGTSMAVGHVIEMAGLTSANRAAGGAFGAFKAALVASILLTVGGEVGIPDRQARAESKWYQPVQQTLPITWDILNSMIPEVGQLSEVKRNLLGEIERIGSLSTIVERRSQVSKQGSEKAGVSIAVGGKPFSNRSPREKTRARPNRKKKGQSVRVRRAGPWALSGIGRQLEQAIGQVDVEEWIDQMEAQR</sequence>
<evidence type="ECO:0000256" key="6">
    <source>
        <dbReference type="SAM" id="Phobius"/>
    </source>
</evidence>
<dbReference type="PANTHER" id="PTHR36926:SF1">
    <property type="entry name" value="COLICIN V PRODUCTION PROTEIN"/>
    <property type="match status" value="1"/>
</dbReference>
<protein>
    <submittedName>
        <fullName evidence="7">Membrane protein required for colicin V production</fullName>
    </submittedName>
</protein>
<dbReference type="Pfam" id="PF02674">
    <property type="entry name" value="Colicin_V"/>
    <property type="match status" value="1"/>
</dbReference>
<reference evidence="7" key="1">
    <citation type="submission" date="2022-08" db="EMBL/GenBank/DDBJ databases">
        <title>Genomic Encyclopedia of Type Strains, Phase V (KMG-V): Genome sequencing to study the core and pangenomes of soil and plant-associated prokaryotes.</title>
        <authorList>
            <person name="Whitman W."/>
        </authorList>
    </citation>
    <scope>NUCLEOTIDE SEQUENCE</scope>
    <source>
        <strain evidence="7">SP3049</strain>
    </source>
</reference>
<dbReference type="AlphaFoldDB" id="A0A9X2Q4D6"/>
<comment type="caution">
    <text evidence="7">The sequence shown here is derived from an EMBL/GenBank/DDBJ whole genome shotgun (WGS) entry which is preliminary data.</text>
</comment>
<dbReference type="GO" id="GO:0016020">
    <property type="term" value="C:membrane"/>
    <property type="evidence" value="ECO:0007669"/>
    <property type="project" value="UniProtKB-SubCell"/>
</dbReference>
<name>A0A9X2Q4D6_9BACT</name>
<feature type="compositionally biased region" description="Basic residues" evidence="5">
    <location>
        <begin position="244"/>
        <end position="257"/>
    </location>
</feature>
<feature type="transmembrane region" description="Helical" evidence="6">
    <location>
        <begin position="20"/>
        <end position="41"/>
    </location>
</feature>
<dbReference type="Proteomes" id="UP001155057">
    <property type="component" value="Unassembled WGS sequence"/>
</dbReference>
<keyword evidence="4 6" id="KW-0472">Membrane</keyword>
<gene>
    <name evidence="7" type="ORF">GGP61_001479</name>
</gene>
<dbReference type="InterPro" id="IPR052719">
    <property type="entry name" value="CvpA-like"/>
</dbReference>
<dbReference type="PANTHER" id="PTHR36926">
    <property type="entry name" value="COLICIN V PRODUCTION PROTEIN"/>
    <property type="match status" value="1"/>
</dbReference>
<evidence type="ECO:0000313" key="7">
    <source>
        <dbReference type="EMBL" id="MCS3709875.1"/>
    </source>
</evidence>
<dbReference type="InterPro" id="IPR003825">
    <property type="entry name" value="Colicin-V_CvpA"/>
</dbReference>
<dbReference type="RefSeq" id="WP_259123816.1">
    <property type="nucleotide sequence ID" value="NZ_JANTZO010000005.1"/>
</dbReference>
<accession>A0A9X2Q4D6</accession>
<dbReference type="EMBL" id="JANUAE010000004">
    <property type="protein sequence ID" value="MCS3709875.1"/>
    <property type="molecule type" value="Genomic_DNA"/>
</dbReference>
<evidence type="ECO:0000256" key="2">
    <source>
        <dbReference type="ARBA" id="ARBA00022692"/>
    </source>
</evidence>
<evidence type="ECO:0000256" key="3">
    <source>
        <dbReference type="ARBA" id="ARBA00022989"/>
    </source>
</evidence>
<proteinExistence type="predicted"/>
<feature type="transmembrane region" description="Helical" evidence="6">
    <location>
        <begin position="85"/>
        <end position="103"/>
    </location>
</feature>
<comment type="subcellular location">
    <subcellularLocation>
        <location evidence="1">Membrane</location>
        <topology evidence="1">Multi-pass membrane protein</topology>
    </subcellularLocation>
</comment>
<evidence type="ECO:0000256" key="4">
    <source>
        <dbReference type="ARBA" id="ARBA00023136"/>
    </source>
</evidence>
<evidence type="ECO:0000313" key="8">
    <source>
        <dbReference type="Proteomes" id="UP001155057"/>
    </source>
</evidence>
<evidence type="ECO:0000256" key="1">
    <source>
        <dbReference type="ARBA" id="ARBA00004141"/>
    </source>
</evidence>
<keyword evidence="2 6" id="KW-0812">Transmembrane</keyword>
<keyword evidence="3 6" id="KW-1133">Transmembrane helix</keyword>
<evidence type="ECO:0000256" key="5">
    <source>
        <dbReference type="SAM" id="MobiDB-lite"/>
    </source>
</evidence>
<organism evidence="7 8">
    <name type="scientific">Salinibacter ruber</name>
    <dbReference type="NCBI Taxonomy" id="146919"/>
    <lineage>
        <taxon>Bacteria</taxon>
        <taxon>Pseudomonadati</taxon>
        <taxon>Rhodothermota</taxon>
        <taxon>Rhodothermia</taxon>
        <taxon>Rhodothermales</taxon>
        <taxon>Salinibacteraceae</taxon>
        <taxon>Salinibacter</taxon>
    </lineage>
</organism>